<protein>
    <submittedName>
        <fullName evidence="1">Uncharacterized protein</fullName>
    </submittedName>
</protein>
<keyword evidence="2" id="KW-1185">Reference proteome</keyword>
<accession>A0A7L4ZPP4</accession>
<dbReference type="KEGG" id="kan:IMCC3317_41020"/>
<evidence type="ECO:0000313" key="2">
    <source>
        <dbReference type="Proteomes" id="UP000464657"/>
    </source>
</evidence>
<evidence type="ECO:0000313" key="1">
    <source>
        <dbReference type="EMBL" id="QHI38708.1"/>
    </source>
</evidence>
<dbReference type="OrthoDB" id="1450266at2"/>
<name>A0A7L4ZPP4_9FLAO</name>
<dbReference type="RefSeq" id="WP_160131244.1">
    <property type="nucleotide sequence ID" value="NZ_CP019288.1"/>
</dbReference>
<gene>
    <name evidence="1" type="ORF">IMCC3317_41020</name>
</gene>
<dbReference type="AlphaFoldDB" id="A0A7L4ZPP4"/>
<dbReference type="EMBL" id="CP019288">
    <property type="protein sequence ID" value="QHI38708.1"/>
    <property type="molecule type" value="Genomic_DNA"/>
</dbReference>
<proteinExistence type="predicted"/>
<reference evidence="1 2" key="1">
    <citation type="journal article" date="2013" name="Int. J. Syst. Evol. Microbiol.">
        <title>Kordia antarctica sp. nov., isolated from Antarctic seawater.</title>
        <authorList>
            <person name="Baek K."/>
            <person name="Choi A."/>
            <person name="Kang I."/>
            <person name="Lee K."/>
            <person name="Cho J.C."/>
        </authorList>
    </citation>
    <scope>NUCLEOTIDE SEQUENCE [LARGE SCALE GENOMIC DNA]</scope>
    <source>
        <strain evidence="1 2">IMCC3317</strain>
    </source>
</reference>
<organism evidence="1 2">
    <name type="scientific">Kordia antarctica</name>
    <dbReference type="NCBI Taxonomy" id="1218801"/>
    <lineage>
        <taxon>Bacteria</taxon>
        <taxon>Pseudomonadati</taxon>
        <taxon>Bacteroidota</taxon>
        <taxon>Flavobacteriia</taxon>
        <taxon>Flavobacteriales</taxon>
        <taxon>Flavobacteriaceae</taxon>
        <taxon>Kordia</taxon>
    </lineage>
</organism>
<dbReference type="Proteomes" id="UP000464657">
    <property type="component" value="Chromosome"/>
</dbReference>
<sequence length="194" mass="22673">MEIGKYKTALVNKSKIDNIFGILLYSNSNPFLVKVIKDEDFWNSLHTNSGTKFPIFALKPKLGYYSLPNQNNHTLYHLIPIWKEPSENQELLKELGIPDTKKLPLLVICTEVNKTYLSCAYEIKGDSINSVFNSLNKFCKIINDTVEKFDEKNLKNNESLFREISKNFEYYVAWNELNKGYGMFKKIRSFFKLF</sequence>